<accession>A0A811VBZ9</accession>
<sequence>MRFIKKIFSIKKPSSNGNSTPQPHDQLLQKNSFFRIFSLHRPFTSILLLCPPTCFLFHSFHLHAGKLTFESTPTFSLLQLGFVWKTDKMKKKEKVGHRSEVAGTEAGSTICSNIFTYIDLLVRF</sequence>
<reference evidence="1" key="1">
    <citation type="submission" date="2020-11" db="EMBL/GenBank/DDBJ databases">
        <authorList>
            <person name="Whitehead M."/>
        </authorList>
    </citation>
    <scope>NUCLEOTIDE SEQUENCE</scope>
    <source>
        <strain evidence="1">EGII</strain>
    </source>
</reference>
<organism evidence="1 2">
    <name type="scientific">Ceratitis capitata</name>
    <name type="common">Mediterranean fruit fly</name>
    <name type="synonym">Tephritis capitata</name>
    <dbReference type="NCBI Taxonomy" id="7213"/>
    <lineage>
        <taxon>Eukaryota</taxon>
        <taxon>Metazoa</taxon>
        <taxon>Ecdysozoa</taxon>
        <taxon>Arthropoda</taxon>
        <taxon>Hexapoda</taxon>
        <taxon>Insecta</taxon>
        <taxon>Pterygota</taxon>
        <taxon>Neoptera</taxon>
        <taxon>Endopterygota</taxon>
        <taxon>Diptera</taxon>
        <taxon>Brachycera</taxon>
        <taxon>Muscomorpha</taxon>
        <taxon>Tephritoidea</taxon>
        <taxon>Tephritidae</taxon>
        <taxon>Ceratitis</taxon>
        <taxon>Ceratitis</taxon>
    </lineage>
</organism>
<dbReference type="AlphaFoldDB" id="A0A811VBZ9"/>
<gene>
    <name evidence="1" type="ORF">CCAP1982_LOCUS21005</name>
</gene>
<protein>
    <submittedName>
        <fullName evidence="1">(Mediterranean fruit fly) hypothetical protein</fullName>
    </submittedName>
</protein>
<keyword evidence="2" id="KW-1185">Reference proteome</keyword>
<name>A0A811VBZ9_CERCA</name>
<evidence type="ECO:0000313" key="2">
    <source>
        <dbReference type="Proteomes" id="UP000606786"/>
    </source>
</evidence>
<evidence type="ECO:0000313" key="1">
    <source>
        <dbReference type="EMBL" id="CAD7012906.1"/>
    </source>
</evidence>
<comment type="caution">
    <text evidence="1">The sequence shown here is derived from an EMBL/GenBank/DDBJ whole genome shotgun (WGS) entry which is preliminary data.</text>
</comment>
<proteinExistence type="predicted"/>
<dbReference type="Proteomes" id="UP000606786">
    <property type="component" value="Unassembled WGS sequence"/>
</dbReference>
<dbReference type="EMBL" id="CAJHJT010000056">
    <property type="protein sequence ID" value="CAD7012906.1"/>
    <property type="molecule type" value="Genomic_DNA"/>
</dbReference>